<dbReference type="PANTHER" id="PTHR43701">
    <property type="entry name" value="MEMBRANE TRANSPORTER PROTEIN MJ0441-RELATED"/>
    <property type="match status" value="1"/>
</dbReference>
<accession>A0A2R6B365</accession>
<comment type="similarity">
    <text evidence="5">Belongs to the 4-toluene sulfonate uptake permease (TSUP) (TC 2.A.102) family.</text>
</comment>
<dbReference type="InterPro" id="IPR051598">
    <property type="entry name" value="TSUP/Inactive_protease-like"/>
</dbReference>
<sequence length="266" mass="27950">MTLLQIFLSILSGFLVGFSLGLIGGGGSILAVPLLLYLVGYSRYPHLVIGTTALAVGLNAYINVYQHMRHRTVKIRSGLIFAAFGALGALGGAELGLITPGKTLLFFFGILMIVVAVLMLRGKEHDTRKPDPQGEGVVQIKNKKKGGVLLGVTGFATGLASGYFGIGGGFLIVPGLMFSAALPITEAISTSLISVGTFGVVSAFRYALAGEVYYPIALLYLVGGVFGGYLGTKLEHSVPRNTLRNAFAIIVITVAIYIMVVNRPGI</sequence>
<evidence type="ECO:0000256" key="1">
    <source>
        <dbReference type="ARBA" id="ARBA00004141"/>
    </source>
</evidence>
<evidence type="ECO:0000256" key="4">
    <source>
        <dbReference type="ARBA" id="ARBA00023136"/>
    </source>
</evidence>
<feature type="transmembrane region" description="Helical" evidence="5">
    <location>
        <begin position="7"/>
        <end position="38"/>
    </location>
</feature>
<keyword evidence="2 5" id="KW-0812">Transmembrane</keyword>
<gene>
    <name evidence="6" type="ORF">B9Q09_06575</name>
</gene>
<name>A0A2R6B365_9ARCH</name>
<feature type="transmembrane region" description="Helical" evidence="5">
    <location>
        <begin position="212"/>
        <end position="231"/>
    </location>
</feature>
<feature type="transmembrane region" description="Helical" evidence="5">
    <location>
        <begin position="77"/>
        <end position="98"/>
    </location>
</feature>
<feature type="transmembrane region" description="Helical" evidence="5">
    <location>
        <begin position="104"/>
        <end position="120"/>
    </location>
</feature>
<comment type="caution">
    <text evidence="6">The sequence shown here is derived from an EMBL/GenBank/DDBJ whole genome shotgun (WGS) entry which is preliminary data.</text>
</comment>
<organism evidence="6 7">
    <name type="scientific">Candidatus Marsarchaeota G2 archaeon ECH_B_SAG-C16</name>
    <dbReference type="NCBI Taxonomy" id="1978163"/>
    <lineage>
        <taxon>Archaea</taxon>
        <taxon>Candidatus Marsarchaeota</taxon>
        <taxon>Candidatus Marsarchaeota group 2</taxon>
    </lineage>
</organism>
<feature type="transmembrane region" description="Helical" evidence="5">
    <location>
        <begin position="243"/>
        <end position="261"/>
    </location>
</feature>
<evidence type="ECO:0000256" key="3">
    <source>
        <dbReference type="ARBA" id="ARBA00022989"/>
    </source>
</evidence>
<dbReference type="GO" id="GO:0005886">
    <property type="term" value="C:plasma membrane"/>
    <property type="evidence" value="ECO:0007669"/>
    <property type="project" value="UniProtKB-SubCell"/>
</dbReference>
<keyword evidence="3 5" id="KW-1133">Transmembrane helix</keyword>
<dbReference type="Pfam" id="PF01925">
    <property type="entry name" value="TauE"/>
    <property type="match status" value="1"/>
</dbReference>
<dbReference type="PANTHER" id="PTHR43701:SF2">
    <property type="entry name" value="MEMBRANE TRANSPORTER PROTEIN YJNA-RELATED"/>
    <property type="match status" value="1"/>
</dbReference>
<keyword evidence="4 5" id="KW-0472">Membrane</keyword>
<feature type="transmembrane region" description="Helical" evidence="5">
    <location>
        <begin position="178"/>
        <end position="200"/>
    </location>
</feature>
<feature type="transmembrane region" description="Helical" evidence="5">
    <location>
        <begin position="148"/>
        <end position="172"/>
    </location>
</feature>
<evidence type="ECO:0000313" key="6">
    <source>
        <dbReference type="EMBL" id="PSN93104.1"/>
    </source>
</evidence>
<proteinExistence type="inferred from homology"/>
<feature type="transmembrane region" description="Helical" evidence="5">
    <location>
        <begin position="44"/>
        <end position="65"/>
    </location>
</feature>
<evidence type="ECO:0000256" key="5">
    <source>
        <dbReference type="RuleBase" id="RU363041"/>
    </source>
</evidence>
<reference evidence="6 7" key="1">
    <citation type="submission" date="2017-04" db="EMBL/GenBank/DDBJ databases">
        <title>Novel microbial lineages endemic to geothermal iron-oxide mats fill important gaps in the evolutionary history of Archaea.</title>
        <authorList>
            <person name="Jay Z.J."/>
            <person name="Beam J.P."/>
            <person name="Dlakic M."/>
            <person name="Rusch D.B."/>
            <person name="Kozubal M.A."/>
            <person name="Inskeep W.P."/>
        </authorList>
    </citation>
    <scope>NUCLEOTIDE SEQUENCE [LARGE SCALE GENOMIC DNA]</scope>
    <source>
        <strain evidence="6">ECH_B_SAG-C16</strain>
    </source>
</reference>
<evidence type="ECO:0000256" key="2">
    <source>
        <dbReference type="ARBA" id="ARBA00022692"/>
    </source>
</evidence>
<dbReference type="EMBL" id="NEXK01000119">
    <property type="protein sequence ID" value="PSN93104.1"/>
    <property type="molecule type" value="Genomic_DNA"/>
</dbReference>
<dbReference type="Proteomes" id="UP000240681">
    <property type="component" value="Unassembled WGS sequence"/>
</dbReference>
<evidence type="ECO:0000313" key="7">
    <source>
        <dbReference type="Proteomes" id="UP000240681"/>
    </source>
</evidence>
<comment type="subcellular location">
    <subcellularLocation>
        <location evidence="5">Cell membrane</location>
        <topology evidence="5">Multi-pass membrane protein</topology>
    </subcellularLocation>
    <subcellularLocation>
        <location evidence="1">Membrane</location>
        <topology evidence="1">Multi-pass membrane protein</topology>
    </subcellularLocation>
</comment>
<dbReference type="AlphaFoldDB" id="A0A2R6B365"/>
<keyword evidence="5" id="KW-1003">Cell membrane</keyword>
<protein>
    <recommendedName>
        <fullName evidence="5">Probable membrane transporter protein</fullName>
    </recommendedName>
</protein>
<dbReference type="InterPro" id="IPR002781">
    <property type="entry name" value="TM_pro_TauE-like"/>
</dbReference>